<evidence type="ECO:0000313" key="1">
    <source>
        <dbReference type="EMBL" id="CAD8116897.1"/>
    </source>
</evidence>
<dbReference type="EMBL" id="CAJJDM010000192">
    <property type="protein sequence ID" value="CAD8116897.1"/>
    <property type="molecule type" value="Genomic_DNA"/>
</dbReference>
<protein>
    <submittedName>
        <fullName evidence="1">Uncharacterized protein</fullName>
    </submittedName>
</protein>
<dbReference type="Proteomes" id="UP000688137">
    <property type="component" value="Unassembled WGS sequence"/>
</dbReference>
<accession>A0A8S1QQJ6</accession>
<proteinExistence type="predicted"/>
<evidence type="ECO:0000313" key="2">
    <source>
        <dbReference type="Proteomes" id="UP000688137"/>
    </source>
</evidence>
<comment type="caution">
    <text evidence="1">The sequence shown here is derived from an EMBL/GenBank/DDBJ whole genome shotgun (WGS) entry which is preliminary data.</text>
</comment>
<sequence length="97" mass="12189">MDCFRQVGSQNNLKYLYNFYLRIEFLFLSFLPKNGQSYHYYSMLMQYHQERSILIKRNYYVHQIWSFIILSQHSIDEQSYRYYQMLMQYHQVRSILS</sequence>
<reference evidence="1" key="1">
    <citation type="submission" date="2021-01" db="EMBL/GenBank/DDBJ databases">
        <authorList>
            <consortium name="Genoscope - CEA"/>
            <person name="William W."/>
        </authorList>
    </citation>
    <scope>NUCLEOTIDE SEQUENCE</scope>
</reference>
<gene>
    <name evidence="1" type="ORF">PPRIM_AZ9-3.1.T1830009</name>
</gene>
<dbReference type="AlphaFoldDB" id="A0A8S1QQJ6"/>
<name>A0A8S1QQJ6_PARPR</name>
<organism evidence="1 2">
    <name type="scientific">Paramecium primaurelia</name>
    <dbReference type="NCBI Taxonomy" id="5886"/>
    <lineage>
        <taxon>Eukaryota</taxon>
        <taxon>Sar</taxon>
        <taxon>Alveolata</taxon>
        <taxon>Ciliophora</taxon>
        <taxon>Intramacronucleata</taxon>
        <taxon>Oligohymenophorea</taxon>
        <taxon>Peniculida</taxon>
        <taxon>Parameciidae</taxon>
        <taxon>Paramecium</taxon>
    </lineage>
</organism>
<keyword evidence="2" id="KW-1185">Reference proteome</keyword>